<dbReference type="OrthoDB" id="64477at2759"/>
<evidence type="ECO:0000313" key="3">
    <source>
        <dbReference type="Proteomes" id="UP000245383"/>
    </source>
</evidence>
<evidence type="ECO:0000259" key="1">
    <source>
        <dbReference type="Pfam" id="PF13302"/>
    </source>
</evidence>
<name>A0A2T9YKE4_9FUNG</name>
<protein>
    <recommendedName>
        <fullName evidence="1">N-acetyltransferase domain-containing protein</fullName>
    </recommendedName>
</protein>
<keyword evidence="3" id="KW-1185">Reference proteome</keyword>
<dbReference type="InterPro" id="IPR000182">
    <property type="entry name" value="GNAT_dom"/>
</dbReference>
<evidence type="ECO:0000313" key="2">
    <source>
        <dbReference type="EMBL" id="PVU92744.1"/>
    </source>
</evidence>
<organism evidence="2 3">
    <name type="scientific">Smittium simulii</name>
    <dbReference type="NCBI Taxonomy" id="133385"/>
    <lineage>
        <taxon>Eukaryota</taxon>
        <taxon>Fungi</taxon>
        <taxon>Fungi incertae sedis</taxon>
        <taxon>Zoopagomycota</taxon>
        <taxon>Kickxellomycotina</taxon>
        <taxon>Harpellomycetes</taxon>
        <taxon>Harpellales</taxon>
        <taxon>Legeriomycetaceae</taxon>
        <taxon>Smittium</taxon>
    </lineage>
</organism>
<dbReference type="Gene3D" id="3.40.630.30">
    <property type="match status" value="1"/>
</dbReference>
<gene>
    <name evidence="2" type="ORF">BB561_003625</name>
</gene>
<accession>A0A2T9YKE4</accession>
<dbReference type="AlphaFoldDB" id="A0A2T9YKE4"/>
<dbReference type="STRING" id="133385.A0A2T9YKE4"/>
<reference evidence="2 3" key="1">
    <citation type="journal article" date="2018" name="MBio">
        <title>Comparative Genomics Reveals the Core Gene Toolbox for the Fungus-Insect Symbiosis.</title>
        <authorList>
            <person name="Wang Y."/>
            <person name="Stata M."/>
            <person name="Wang W."/>
            <person name="Stajich J.E."/>
            <person name="White M.M."/>
            <person name="Moncalvo J.M."/>
        </authorList>
    </citation>
    <scope>NUCLEOTIDE SEQUENCE [LARGE SCALE GENOMIC DNA]</scope>
    <source>
        <strain evidence="2 3">SWE-8-4</strain>
    </source>
</reference>
<dbReference type="Proteomes" id="UP000245383">
    <property type="component" value="Unassembled WGS sequence"/>
</dbReference>
<dbReference type="SUPFAM" id="SSF55729">
    <property type="entry name" value="Acyl-CoA N-acyltransferases (Nat)"/>
    <property type="match status" value="1"/>
</dbReference>
<proteinExistence type="predicted"/>
<dbReference type="PANTHER" id="PTHR43610">
    <property type="entry name" value="BLL6696 PROTEIN"/>
    <property type="match status" value="1"/>
</dbReference>
<feature type="domain" description="N-acetyltransferase" evidence="1">
    <location>
        <begin position="26"/>
        <end position="200"/>
    </location>
</feature>
<dbReference type="GO" id="GO:0016747">
    <property type="term" value="F:acyltransferase activity, transferring groups other than amino-acyl groups"/>
    <property type="evidence" value="ECO:0007669"/>
    <property type="project" value="InterPro"/>
</dbReference>
<dbReference type="Pfam" id="PF13302">
    <property type="entry name" value="Acetyltransf_3"/>
    <property type="match status" value="1"/>
</dbReference>
<dbReference type="PANTHER" id="PTHR43610:SF1">
    <property type="entry name" value="N-ACETYLTRANSFERASE DOMAIN-CONTAINING PROTEIN"/>
    <property type="match status" value="1"/>
</dbReference>
<dbReference type="InterPro" id="IPR016181">
    <property type="entry name" value="Acyl_CoA_acyltransferase"/>
</dbReference>
<dbReference type="EMBL" id="MBFR01000150">
    <property type="protein sequence ID" value="PVU92744.1"/>
    <property type="molecule type" value="Genomic_DNA"/>
</dbReference>
<sequence length="242" mass="28112">MYKINYPNSSIKIPSGLNIEGNKVLLLNYHESHDKAVQKMLSCPETMKYLKFMSKQPEGWSLEDAKNRRIARTKSQNDGLIVNFTIAIKKSMLDKNNISTFDDKEFLDPVSLQAKYNNLCPEFDLGTEKYIIAGVTGLQHIDLSSARAEIGIILDHRAWRSGFATEALLRVMKYSFEVLNLHRVEFWTTEANESMRGWLENVCKQQPESIFKDFLFSEGVYMDSYNYAFFELDWYDRLSKLL</sequence>
<comment type="caution">
    <text evidence="2">The sequence shown here is derived from an EMBL/GenBank/DDBJ whole genome shotgun (WGS) entry which is preliminary data.</text>
</comment>